<protein>
    <recommendedName>
        <fullName evidence="16">Cytochrome</fullName>
    </recommendedName>
</protein>
<evidence type="ECO:0000313" key="15">
    <source>
        <dbReference type="Proteomes" id="UP000015103"/>
    </source>
</evidence>
<dbReference type="InterPro" id="IPR036396">
    <property type="entry name" value="Cyt_P450_sf"/>
</dbReference>
<organism evidence="14 15">
    <name type="scientific">Rhodnius prolixus</name>
    <name type="common">Triatomid bug</name>
    <dbReference type="NCBI Taxonomy" id="13249"/>
    <lineage>
        <taxon>Eukaryota</taxon>
        <taxon>Metazoa</taxon>
        <taxon>Ecdysozoa</taxon>
        <taxon>Arthropoda</taxon>
        <taxon>Hexapoda</taxon>
        <taxon>Insecta</taxon>
        <taxon>Pterygota</taxon>
        <taxon>Neoptera</taxon>
        <taxon>Paraneoptera</taxon>
        <taxon>Hemiptera</taxon>
        <taxon>Heteroptera</taxon>
        <taxon>Panheteroptera</taxon>
        <taxon>Cimicomorpha</taxon>
        <taxon>Reduviidae</taxon>
        <taxon>Triatominae</taxon>
        <taxon>Rhodnius</taxon>
    </lineage>
</organism>
<evidence type="ECO:0000256" key="7">
    <source>
        <dbReference type="ARBA" id="ARBA00022824"/>
    </source>
</evidence>
<evidence type="ECO:0000256" key="4">
    <source>
        <dbReference type="ARBA" id="ARBA00010617"/>
    </source>
</evidence>
<dbReference type="PRINTS" id="PR00385">
    <property type="entry name" value="P450"/>
</dbReference>
<dbReference type="InterPro" id="IPR002401">
    <property type="entry name" value="Cyt_P450_E_grp-I"/>
</dbReference>
<comment type="subcellular location">
    <subcellularLocation>
        <location evidence="3">Endoplasmic reticulum membrane</location>
        <topology evidence="3">Peripheral membrane protein</topology>
    </subcellularLocation>
    <subcellularLocation>
        <location evidence="2">Microsome membrane</location>
        <topology evidence="2">Peripheral membrane protein</topology>
    </subcellularLocation>
</comment>
<dbReference type="SUPFAM" id="SSF48264">
    <property type="entry name" value="Cytochrome P450"/>
    <property type="match status" value="1"/>
</dbReference>
<accession>A0ABL0DPM7</accession>
<dbReference type="EnsemblMetazoa" id="RPRC004758.R99">
    <property type="protein sequence ID" value="RPRC004758.P99"/>
    <property type="gene ID" value="RPRC004758"/>
</dbReference>
<dbReference type="PRINTS" id="PR00463">
    <property type="entry name" value="EP450I"/>
</dbReference>
<keyword evidence="10 13" id="KW-0408">Iron</keyword>
<keyword evidence="15" id="KW-1185">Reference proteome</keyword>
<keyword evidence="9 13" id="KW-0560">Oxidoreductase</keyword>
<evidence type="ECO:0000256" key="13">
    <source>
        <dbReference type="RuleBase" id="RU000461"/>
    </source>
</evidence>
<reference evidence="14" key="1">
    <citation type="submission" date="2025-05" db="UniProtKB">
        <authorList>
            <consortium name="EnsemblMetazoa"/>
        </authorList>
    </citation>
    <scope>IDENTIFICATION</scope>
</reference>
<evidence type="ECO:0000256" key="10">
    <source>
        <dbReference type="ARBA" id="ARBA00023004"/>
    </source>
</evidence>
<evidence type="ECO:0000256" key="1">
    <source>
        <dbReference type="ARBA" id="ARBA00001971"/>
    </source>
</evidence>
<dbReference type="PROSITE" id="PS00086">
    <property type="entry name" value="CYTOCHROME_P450"/>
    <property type="match status" value="1"/>
</dbReference>
<keyword evidence="5 13" id="KW-0349">Heme</keyword>
<evidence type="ECO:0000256" key="8">
    <source>
        <dbReference type="ARBA" id="ARBA00022848"/>
    </source>
</evidence>
<evidence type="ECO:0000256" key="6">
    <source>
        <dbReference type="ARBA" id="ARBA00022723"/>
    </source>
</evidence>
<dbReference type="Proteomes" id="UP000015103">
    <property type="component" value="Unassembled WGS sequence"/>
</dbReference>
<dbReference type="Pfam" id="PF00067">
    <property type="entry name" value="p450"/>
    <property type="match status" value="1"/>
</dbReference>
<sequence>MFYELFLIGAAVCLFIYFLLPVEHMNFEERTVSLMNQLHGPKGIPLLGMAIYTTTLSEEAYLPFLKSIMDQYPRLTGLWIVGMPFVLMQDPNDIEVLLSSLNHITKGIEYEPITPWLRQGLLNSTGEKWRRRRKTLTPAFHFNILQDNLPCINKHAKLLLRNMFNEKGKPLVVEEYITLCALDVICETAMGYSMNAQDNNAKEYIQAVKRIQMMVVKRVMSFYLRKDWFFNLMPFSKDFYKDLNTVHSFTAKVIKEKRRELYDLKNNHSSREECANQINVEENSENIPKRKPAFLDSIMDLMDSTLSTDQHLQEEIETFMFAGHDTTSNVATFTLYELGRNLSVQKKVFEEIQNIFGDSQREPTRKDLHQMHYLDCVIKEIMRIYPSVPYISRKLIQDLELNDGTILPRGANIAIIPYFLHRSPKYFPNPEIFDPSRFSLENCKRRHPFCYLPFSAGPRNCIGQKFALMELKIIISTLIRYATVETITKPEDFTILPMLIIRPSSPIKIKVMPRK</sequence>
<dbReference type="InterPro" id="IPR001128">
    <property type="entry name" value="Cyt_P450"/>
</dbReference>
<proteinExistence type="inferred from homology"/>
<keyword evidence="11 13" id="KW-0503">Monooxygenase</keyword>
<dbReference type="PANTHER" id="PTHR24291:SF189">
    <property type="entry name" value="CYTOCHROME P450 4C3-RELATED"/>
    <property type="match status" value="1"/>
</dbReference>
<name>A0ABL0DPM7_RHOPR</name>
<evidence type="ECO:0000313" key="14">
    <source>
        <dbReference type="EnsemblMetazoa" id="RPRC004758.P99"/>
    </source>
</evidence>
<comment type="similarity">
    <text evidence="4 13">Belongs to the cytochrome P450 family.</text>
</comment>
<dbReference type="RefSeq" id="XP_073991604.1">
    <property type="nucleotide sequence ID" value="XM_074135503.1"/>
</dbReference>
<keyword evidence="6 13" id="KW-0479">Metal-binding</keyword>
<dbReference type="CDD" id="cd20628">
    <property type="entry name" value="CYP4"/>
    <property type="match status" value="1"/>
</dbReference>
<evidence type="ECO:0000256" key="5">
    <source>
        <dbReference type="ARBA" id="ARBA00022617"/>
    </source>
</evidence>
<keyword evidence="12" id="KW-0472">Membrane</keyword>
<evidence type="ECO:0000256" key="2">
    <source>
        <dbReference type="ARBA" id="ARBA00004174"/>
    </source>
</evidence>
<dbReference type="InterPro" id="IPR017972">
    <property type="entry name" value="Cyt_P450_CS"/>
</dbReference>
<dbReference type="RefSeq" id="XP_073991602.1">
    <property type="nucleotide sequence ID" value="XM_074135501.1"/>
</dbReference>
<evidence type="ECO:0000256" key="3">
    <source>
        <dbReference type="ARBA" id="ARBA00004406"/>
    </source>
</evidence>
<dbReference type="RefSeq" id="XP_073991603.1">
    <property type="nucleotide sequence ID" value="XM_074135502.1"/>
</dbReference>
<evidence type="ECO:0000256" key="9">
    <source>
        <dbReference type="ARBA" id="ARBA00023002"/>
    </source>
</evidence>
<dbReference type="Gene3D" id="1.10.630.10">
    <property type="entry name" value="Cytochrome P450"/>
    <property type="match status" value="1"/>
</dbReference>
<dbReference type="InterPro" id="IPR050196">
    <property type="entry name" value="Cytochrome_P450_Monoox"/>
</dbReference>
<comment type="cofactor">
    <cofactor evidence="1">
        <name>heme</name>
        <dbReference type="ChEBI" id="CHEBI:30413"/>
    </cofactor>
</comment>
<dbReference type="EMBL" id="ACPB03003688">
    <property type="status" value="NOT_ANNOTATED_CDS"/>
    <property type="molecule type" value="Genomic_DNA"/>
</dbReference>
<evidence type="ECO:0000256" key="11">
    <source>
        <dbReference type="ARBA" id="ARBA00023033"/>
    </source>
</evidence>
<evidence type="ECO:0008006" key="16">
    <source>
        <dbReference type="Google" id="ProtNLM"/>
    </source>
</evidence>
<dbReference type="EMBL" id="ACPB03003687">
    <property type="status" value="NOT_ANNOTATED_CDS"/>
    <property type="molecule type" value="Genomic_DNA"/>
</dbReference>
<keyword evidence="8" id="KW-0492">Microsome</keyword>
<evidence type="ECO:0000256" key="12">
    <source>
        <dbReference type="ARBA" id="ARBA00023136"/>
    </source>
</evidence>
<dbReference type="PANTHER" id="PTHR24291">
    <property type="entry name" value="CYTOCHROME P450 FAMILY 4"/>
    <property type="match status" value="1"/>
</dbReference>
<dbReference type="GeneID" id="141458015"/>
<keyword evidence="7" id="KW-0256">Endoplasmic reticulum</keyword>